<gene>
    <name evidence="2" type="ORF">FRACYDRAFT_235578</name>
</gene>
<reference evidence="2 3" key="1">
    <citation type="submission" date="2016-09" db="EMBL/GenBank/DDBJ databases">
        <title>Extensive genetic diversity and differential bi-allelic expression allows diatom success in the polar Southern Ocean.</title>
        <authorList>
            <consortium name="DOE Joint Genome Institute"/>
            <person name="Mock T."/>
            <person name="Otillar R.P."/>
            <person name="Strauss J."/>
            <person name="Dupont C."/>
            <person name="Frickenhaus S."/>
            <person name="Maumus F."/>
            <person name="Mcmullan M."/>
            <person name="Sanges R."/>
            <person name="Schmutz J."/>
            <person name="Toseland A."/>
            <person name="Valas R."/>
            <person name="Veluchamy A."/>
            <person name="Ward B.J."/>
            <person name="Allen A."/>
            <person name="Barry K."/>
            <person name="Falciatore A."/>
            <person name="Ferrante M."/>
            <person name="Fortunato A.E."/>
            <person name="Gloeckner G."/>
            <person name="Gruber A."/>
            <person name="Hipkin R."/>
            <person name="Janech M."/>
            <person name="Kroth P."/>
            <person name="Leese F."/>
            <person name="Lindquist E."/>
            <person name="Lyon B.R."/>
            <person name="Martin J."/>
            <person name="Mayer C."/>
            <person name="Parker M."/>
            <person name="Quesneville H."/>
            <person name="Raymond J."/>
            <person name="Uhlig C."/>
            <person name="Valentin K.U."/>
            <person name="Worden A.Z."/>
            <person name="Armbrust E.V."/>
            <person name="Bowler C."/>
            <person name="Green B."/>
            <person name="Moulton V."/>
            <person name="Van Oosterhout C."/>
            <person name="Grigoriev I."/>
        </authorList>
    </citation>
    <scope>NUCLEOTIDE SEQUENCE [LARGE SCALE GENOMIC DNA]</scope>
    <source>
        <strain evidence="2 3">CCMP1102</strain>
    </source>
</reference>
<protein>
    <submittedName>
        <fullName evidence="2">Uncharacterized protein</fullName>
    </submittedName>
</protein>
<dbReference type="AlphaFoldDB" id="A0A1E7FMX6"/>
<feature type="chain" id="PRO_5009193312" evidence="1">
    <location>
        <begin position="36"/>
        <end position="667"/>
    </location>
</feature>
<feature type="signal peptide" evidence="1">
    <location>
        <begin position="1"/>
        <end position="35"/>
    </location>
</feature>
<accession>A0A1E7FMX6</accession>
<keyword evidence="1" id="KW-0732">Signal</keyword>
<dbReference type="OrthoDB" id="283575at2759"/>
<evidence type="ECO:0000313" key="3">
    <source>
        <dbReference type="Proteomes" id="UP000095751"/>
    </source>
</evidence>
<evidence type="ECO:0000256" key="1">
    <source>
        <dbReference type="SAM" id="SignalP"/>
    </source>
</evidence>
<organism evidence="2 3">
    <name type="scientific">Fragilariopsis cylindrus CCMP1102</name>
    <dbReference type="NCBI Taxonomy" id="635003"/>
    <lineage>
        <taxon>Eukaryota</taxon>
        <taxon>Sar</taxon>
        <taxon>Stramenopiles</taxon>
        <taxon>Ochrophyta</taxon>
        <taxon>Bacillariophyta</taxon>
        <taxon>Bacillariophyceae</taxon>
        <taxon>Bacillariophycidae</taxon>
        <taxon>Bacillariales</taxon>
        <taxon>Bacillariaceae</taxon>
        <taxon>Fragilariopsis</taxon>
    </lineage>
</organism>
<name>A0A1E7FMX6_9STRA</name>
<proteinExistence type="predicted"/>
<keyword evidence="3" id="KW-1185">Reference proteome</keyword>
<dbReference type="Proteomes" id="UP000095751">
    <property type="component" value="Unassembled WGS sequence"/>
</dbReference>
<dbReference type="InParanoid" id="A0A1E7FMX6"/>
<dbReference type="KEGG" id="fcy:FRACYDRAFT_235578"/>
<dbReference type="EMBL" id="KV784355">
    <property type="protein sequence ID" value="OEU19520.1"/>
    <property type="molecule type" value="Genomic_DNA"/>
</dbReference>
<sequence length="667" mass="70763">MKLSLLLLPNITTLLGTSLLLLLATTTTLTTLTLAQDCDPTAAVDDNTCVEGVSYCSNTSKTCLAIGSCAENNAVIDCSNINNGPYPVTLCMGTMECTDDGMCLMNCSLVPVVEKDPTNNSNETLSSCMTSSECNMNMNMNMSSMMDNGSGSGPNEYYCGSDSTCMPMGDCLIIDDCTMNMDNFFPVAACMGNMECTDEGRCSMNCGPNDNDALFADDEDDVLASCSSSSDCVGGIGIDYCTLSDNICLPVGSCSYNTDCTNNIDNSPFAIDMCIGTLECVEGTCSQICDTTTPCTVNNDCNIDNEYCDNEITGDGICLQMGQCNIVDDCTNMNNIYAIVQCIGTLSCTVDGQCSKICDGITTDTDTDTDTDTEEEIQDTLIPIEEEEEEEEKEVPVAITTPATSCRTSNECLNDGTEYCDAIISGTCLKMGSCSTRPNCFNINNMFAISTCVGTLSCIDGQCTQVCQSSNNDSNTPPDSASAMEAPMSTTCKTNTDCITYEGTELIPLPEGGDERRNGSYCAQGVCMDMGRCNSNSDCSNPINLFDDKRCIGYLSCGGDDVDDGTCTRICGTPCEDGSQKQVECTVDPCINNDGKSCSGAVSCIVDLCGCTAVHYDSSGEVITDCKYVMRPSKGHGKGYAADGDFIGALKHSTKLMHTMVKKKTVG</sequence>
<evidence type="ECO:0000313" key="2">
    <source>
        <dbReference type="EMBL" id="OEU19520.1"/>
    </source>
</evidence>